<dbReference type="PROSITE" id="PS00136">
    <property type="entry name" value="SUBTILASE_ASP"/>
    <property type="match status" value="1"/>
</dbReference>
<evidence type="ECO:0000256" key="1">
    <source>
        <dbReference type="ARBA" id="ARBA00011073"/>
    </source>
</evidence>
<keyword evidence="4 5" id="KW-0720">Serine protease</keyword>
<dbReference type="InterPro" id="IPR000209">
    <property type="entry name" value="Peptidase_S8/S53_dom"/>
</dbReference>
<dbReference type="InterPro" id="IPR034193">
    <property type="entry name" value="PCSK9_ProteinaseK-like"/>
</dbReference>
<protein>
    <recommendedName>
        <fullName evidence="6">Peptidase S8/S53 domain-containing protein</fullName>
    </recommendedName>
</protein>
<feature type="active site" description="Charge relay system" evidence="5">
    <location>
        <position position="129"/>
    </location>
</feature>
<gene>
    <name evidence="7" type="ORF">ZYGR_0K00260</name>
</gene>
<comment type="caution">
    <text evidence="7">The sequence shown here is derived from an EMBL/GenBank/DDBJ whole genome shotgun (WGS) entry which is preliminary data.</text>
</comment>
<evidence type="ECO:0000256" key="2">
    <source>
        <dbReference type="ARBA" id="ARBA00022670"/>
    </source>
</evidence>
<accession>A0A1Q2ZYH9</accession>
<evidence type="ECO:0000256" key="4">
    <source>
        <dbReference type="ARBA" id="ARBA00022825"/>
    </source>
</evidence>
<evidence type="ECO:0000256" key="5">
    <source>
        <dbReference type="PROSITE-ProRule" id="PRU01240"/>
    </source>
</evidence>
<evidence type="ECO:0000313" key="8">
    <source>
        <dbReference type="Proteomes" id="UP000187013"/>
    </source>
</evidence>
<keyword evidence="3 5" id="KW-0378">Hydrolase</keyword>
<dbReference type="GO" id="GO:0004252">
    <property type="term" value="F:serine-type endopeptidase activity"/>
    <property type="evidence" value="ECO:0007669"/>
    <property type="project" value="UniProtKB-UniRule"/>
</dbReference>
<comment type="similarity">
    <text evidence="1 5">Belongs to the peptidase S8 family.</text>
</comment>
<evidence type="ECO:0000256" key="3">
    <source>
        <dbReference type="ARBA" id="ARBA00022801"/>
    </source>
</evidence>
<dbReference type="PANTHER" id="PTHR43806:SF13">
    <property type="entry name" value="SUBTILASE-TYPE PROTEINASE RRT12"/>
    <property type="match status" value="1"/>
</dbReference>
<evidence type="ECO:0000259" key="6">
    <source>
        <dbReference type="Pfam" id="PF00082"/>
    </source>
</evidence>
<dbReference type="Proteomes" id="UP000187013">
    <property type="component" value="Unassembled WGS sequence"/>
</dbReference>
<dbReference type="InterPro" id="IPR023827">
    <property type="entry name" value="Peptidase_S8_Asp-AS"/>
</dbReference>
<dbReference type="PROSITE" id="PS51892">
    <property type="entry name" value="SUBTILASE"/>
    <property type="match status" value="1"/>
</dbReference>
<feature type="domain" description="Peptidase S8/S53" evidence="6">
    <location>
        <begin position="120"/>
        <end position="350"/>
    </location>
</feature>
<keyword evidence="2 5" id="KW-0645">Protease</keyword>
<dbReference type="PRINTS" id="PR00723">
    <property type="entry name" value="SUBTILISIN"/>
</dbReference>
<dbReference type="EMBL" id="BDGX01000011">
    <property type="protein sequence ID" value="GAV48521.1"/>
    <property type="molecule type" value="Genomic_DNA"/>
</dbReference>
<reference evidence="7 8" key="1">
    <citation type="submission" date="2016-08" db="EMBL/GenBank/DDBJ databases">
        <title>Draft genome sequence of allopolyploid Zygosaccharomyces rouxii.</title>
        <authorList>
            <person name="Watanabe J."/>
            <person name="Uehara K."/>
            <person name="Mogi Y."/>
            <person name="Tsukioka Y."/>
        </authorList>
    </citation>
    <scope>NUCLEOTIDE SEQUENCE [LARGE SCALE GENOMIC DNA]</scope>
    <source>
        <strain evidence="7 8">NBRC 110957</strain>
    </source>
</reference>
<dbReference type="InterPro" id="IPR015500">
    <property type="entry name" value="Peptidase_S8_subtilisin-rel"/>
</dbReference>
<name>A0A1Q2ZYH9_ZYGRO</name>
<feature type="active site" description="Charge relay system" evidence="5">
    <location>
        <position position="164"/>
    </location>
</feature>
<dbReference type="InterPro" id="IPR050131">
    <property type="entry name" value="Peptidase_S8_subtilisin-like"/>
</dbReference>
<dbReference type="Pfam" id="PF00082">
    <property type="entry name" value="Peptidase_S8"/>
    <property type="match status" value="1"/>
</dbReference>
<organism evidence="7 8">
    <name type="scientific">Zygosaccharomyces rouxii</name>
    <dbReference type="NCBI Taxonomy" id="4956"/>
    <lineage>
        <taxon>Eukaryota</taxon>
        <taxon>Fungi</taxon>
        <taxon>Dikarya</taxon>
        <taxon>Ascomycota</taxon>
        <taxon>Saccharomycotina</taxon>
        <taxon>Saccharomycetes</taxon>
        <taxon>Saccharomycetales</taxon>
        <taxon>Saccharomycetaceae</taxon>
        <taxon>Zygosaccharomyces</taxon>
    </lineage>
</organism>
<dbReference type="SUPFAM" id="SSF52743">
    <property type="entry name" value="Subtilisin-like"/>
    <property type="match status" value="1"/>
</dbReference>
<sequence>MLWFLVAVLSSAFAAQFIVQLHNQIALSPVLNNYALNSYQQGQDITDTFELRSFKAFIGDFSGPMLQKLYNDPKVLAISRDKTLKLQEIVLQNNAPSHLVGLSSISPSSHQPFIYNSDGGNGVDVYLLDTGIDVKHPNLSKLNILRLADLTQSPVPEGSDPQGHGTAMAGIIASETFGVIKKCNLVDVRVADSEGAVKLSSMLQALALTQRHIEGTKRPSVVVLPLAMEDGNNPILTQAIANFDKSVPIVIAAGNEAKDASEFSPANVSPKPENVIVVGALDINNNPTKFTNYGSAVDIFATGEQVTTLKSTDLDPQESSDALTRQVSGTSASSAITAGVIGYYMSLGFNSKQSVDRVLRYSKCVNTFAGQSFNANQCAKVLQLQP</sequence>
<dbReference type="Gene3D" id="3.40.50.200">
    <property type="entry name" value="Peptidase S8/S53 domain"/>
    <property type="match status" value="1"/>
</dbReference>
<dbReference type="PANTHER" id="PTHR43806">
    <property type="entry name" value="PEPTIDASE S8"/>
    <property type="match status" value="1"/>
</dbReference>
<dbReference type="AlphaFoldDB" id="A0A1Q2ZYH9"/>
<dbReference type="GO" id="GO:0006508">
    <property type="term" value="P:proteolysis"/>
    <property type="evidence" value="ECO:0007669"/>
    <property type="project" value="UniProtKB-KW"/>
</dbReference>
<evidence type="ECO:0000313" key="7">
    <source>
        <dbReference type="EMBL" id="GAV48521.1"/>
    </source>
</evidence>
<proteinExistence type="inferred from homology"/>
<dbReference type="CDD" id="cd04077">
    <property type="entry name" value="Peptidases_S8_PCSK9_ProteinaseK_like"/>
    <property type="match status" value="1"/>
</dbReference>
<dbReference type="OrthoDB" id="206201at2759"/>
<feature type="active site" description="Charge relay system" evidence="5">
    <location>
        <position position="331"/>
    </location>
</feature>
<dbReference type="InterPro" id="IPR036852">
    <property type="entry name" value="Peptidase_S8/S53_dom_sf"/>
</dbReference>